<dbReference type="EMBL" id="AWUE01022416">
    <property type="protein sequence ID" value="OMO58453.1"/>
    <property type="molecule type" value="Genomic_DNA"/>
</dbReference>
<protein>
    <recommendedName>
        <fullName evidence="3">Wall-associated receptor kinase C-terminal domain-containing protein</fullName>
    </recommendedName>
</protein>
<organism evidence="4 5">
    <name type="scientific">Corchorus olitorius</name>
    <dbReference type="NCBI Taxonomy" id="93759"/>
    <lineage>
        <taxon>Eukaryota</taxon>
        <taxon>Viridiplantae</taxon>
        <taxon>Streptophyta</taxon>
        <taxon>Embryophyta</taxon>
        <taxon>Tracheophyta</taxon>
        <taxon>Spermatophyta</taxon>
        <taxon>Magnoliopsida</taxon>
        <taxon>eudicotyledons</taxon>
        <taxon>Gunneridae</taxon>
        <taxon>Pentapetalae</taxon>
        <taxon>rosids</taxon>
        <taxon>malvids</taxon>
        <taxon>Malvales</taxon>
        <taxon>Malvaceae</taxon>
        <taxon>Grewioideae</taxon>
        <taxon>Apeibeae</taxon>
        <taxon>Corchorus</taxon>
    </lineage>
</organism>
<dbReference type="OrthoDB" id="635050at2759"/>
<keyword evidence="2" id="KW-0812">Transmembrane</keyword>
<evidence type="ECO:0000313" key="5">
    <source>
        <dbReference type="Proteomes" id="UP000187203"/>
    </source>
</evidence>
<evidence type="ECO:0000313" key="4">
    <source>
        <dbReference type="EMBL" id="OMO58453.1"/>
    </source>
</evidence>
<accession>A0A1R3GK44</accession>
<comment type="caution">
    <text evidence="4">The sequence shown here is derived from an EMBL/GenBank/DDBJ whole genome shotgun (WGS) entry which is preliminary data.</text>
</comment>
<evidence type="ECO:0000256" key="2">
    <source>
        <dbReference type="SAM" id="Phobius"/>
    </source>
</evidence>
<dbReference type="Pfam" id="PF14380">
    <property type="entry name" value="WAK_assoc"/>
    <property type="match status" value="1"/>
</dbReference>
<dbReference type="InterPro" id="IPR032872">
    <property type="entry name" value="WAK_assoc_C"/>
</dbReference>
<keyword evidence="2" id="KW-1133">Transmembrane helix</keyword>
<keyword evidence="5" id="KW-1185">Reference proteome</keyword>
<sequence length="176" mass="19746">MLRFFYNCTLFPPSLPSISCLEYNAKRSYVFIEGAIPEFDWNKYCESTVTFPVTDKAVEGVLRGGVEGALLEGFELTWHQPDVACQSCEGSGGFCGYSNNNYNLHNNFFCHCTDGKHSINCHDHKYNGGDLIEFGPNYTTTIIIGALLFGSLIMAATAFYFIQKKKRVALYKQVSQ</sequence>
<dbReference type="PANTHER" id="PTHR33138:SF51">
    <property type="entry name" value="WALL-ASSOCIATED RECEPTOR KINASE GALACTURONAN-BINDING DOMAIN-CONTAINING PROTEIN"/>
    <property type="match status" value="1"/>
</dbReference>
<proteinExistence type="predicted"/>
<evidence type="ECO:0000256" key="1">
    <source>
        <dbReference type="ARBA" id="ARBA00023180"/>
    </source>
</evidence>
<dbReference type="STRING" id="93759.A0A1R3GK44"/>
<gene>
    <name evidence="4" type="ORF">COLO4_34618</name>
</gene>
<dbReference type="Proteomes" id="UP000187203">
    <property type="component" value="Unassembled WGS sequence"/>
</dbReference>
<keyword evidence="1" id="KW-0325">Glycoprotein</keyword>
<dbReference type="AlphaFoldDB" id="A0A1R3GK44"/>
<reference evidence="5" key="1">
    <citation type="submission" date="2013-09" db="EMBL/GenBank/DDBJ databases">
        <title>Corchorus olitorius genome sequencing.</title>
        <authorList>
            <person name="Alam M."/>
            <person name="Haque M.S."/>
            <person name="Islam M.S."/>
            <person name="Emdad E.M."/>
            <person name="Islam M.M."/>
            <person name="Ahmed B."/>
            <person name="Halim A."/>
            <person name="Hossen Q.M.M."/>
            <person name="Hossain M.Z."/>
            <person name="Ahmed R."/>
            <person name="Khan M.M."/>
            <person name="Islam R."/>
            <person name="Rashid M.M."/>
            <person name="Khan S.A."/>
            <person name="Rahman M.S."/>
            <person name="Alam M."/>
            <person name="Yahiya A.S."/>
            <person name="Khan M.S."/>
            <person name="Azam M.S."/>
            <person name="Haque T."/>
            <person name="Lashkar M.Z.H."/>
            <person name="Akhand A.I."/>
            <person name="Morshed G."/>
            <person name="Roy S."/>
            <person name="Uddin K.S."/>
            <person name="Rabeya T."/>
            <person name="Hossain A.S."/>
            <person name="Chowdhury A."/>
            <person name="Snigdha A.R."/>
            <person name="Mortoza M.S."/>
            <person name="Matin S.A."/>
            <person name="Hoque S.M.E."/>
            <person name="Islam M.K."/>
            <person name="Roy D.K."/>
            <person name="Haider R."/>
            <person name="Moosa M.M."/>
            <person name="Elias S.M."/>
            <person name="Hasan A.M."/>
            <person name="Jahan S."/>
            <person name="Shafiuddin M."/>
            <person name="Mahmood N."/>
            <person name="Shommy N.S."/>
        </authorList>
    </citation>
    <scope>NUCLEOTIDE SEQUENCE [LARGE SCALE GENOMIC DNA]</scope>
    <source>
        <strain evidence="5">cv. O-4</strain>
    </source>
</reference>
<feature type="transmembrane region" description="Helical" evidence="2">
    <location>
        <begin position="142"/>
        <end position="162"/>
    </location>
</feature>
<feature type="domain" description="Wall-associated receptor kinase C-terminal" evidence="3">
    <location>
        <begin position="20"/>
        <end position="115"/>
    </location>
</feature>
<dbReference type="PANTHER" id="PTHR33138">
    <property type="entry name" value="OS01G0690200 PROTEIN"/>
    <property type="match status" value="1"/>
</dbReference>
<keyword evidence="2" id="KW-0472">Membrane</keyword>
<name>A0A1R3GK44_9ROSI</name>
<evidence type="ECO:0000259" key="3">
    <source>
        <dbReference type="Pfam" id="PF14380"/>
    </source>
</evidence>